<dbReference type="RefSeq" id="WP_003657270.1">
    <property type="nucleotide sequence ID" value="NZ_CP008804.1"/>
</dbReference>
<dbReference type="PIRSF" id="PIRSF005261">
    <property type="entry name" value="Heat_shock_Hsp33"/>
    <property type="match status" value="1"/>
</dbReference>
<dbReference type="AlphaFoldDB" id="A0A3A9S055"/>
<dbReference type="InterPro" id="IPR016153">
    <property type="entry name" value="Heat_shock_Hsp33_N"/>
</dbReference>
<dbReference type="SUPFAM" id="SSF64397">
    <property type="entry name" value="Hsp33 domain"/>
    <property type="match status" value="1"/>
</dbReference>
<dbReference type="GO" id="GO:0051082">
    <property type="term" value="F:unfolded protein binding"/>
    <property type="evidence" value="ECO:0007669"/>
    <property type="project" value="InterPro"/>
</dbReference>
<keyword evidence="8" id="KW-1185">Reference proteome</keyword>
<evidence type="ECO:0000256" key="2">
    <source>
        <dbReference type="ARBA" id="ARBA00022833"/>
    </source>
</evidence>
<protein>
    <submittedName>
        <fullName evidence="6">Hsp33 family protein</fullName>
    </submittedName>
</protein>
<gene>
    <name evidence="6" type="ORF">EJK53_2120</name>
    <name evidence="7" type="ORF">EJK54_1696</name>
</gene>
<sequence length="310" mass="34055">MTTQTQHTPKRDYRQRFFIDGSVVRGDVVKLTDAYQTVITQKDYPVALKALLGEMLVSASLLISTLKIDGKLSIQLQSSDSDARLNWAMAECDHTGSVRALAGFDDTNQNQTVWQHLKSADEAFGELGKGVLFISIHPDNGEAYQGIVERVSDSLGECLAHYQRQSAQIPTIIKLATNETTAGGILVQLLPQSDADKEADPDLWDRLTALTDTLKTDELTDLDANEILYRLYHEEDVVLPSLTPLQFACTCSSQKSEGAILQLGYDEAKQAAAAQGGVLTLDCGFCGREYRFDDQALAQLFADGLSNHHK</sequence>
<dbReference type="GO" id="GO:0005737">
    <property type="term" value="C:cytoplasm"/>
    <property type="evidence" value="ECO:0007669"/>
    <property type="project" value="InterPro"/>
</dbReference>
<keyword evidence="1" id="KW-0963">Cytoplasm</keyword>
<name>A0A3A9S055_MORCA</name>
<accession>A0A3A9S055</accession>
<dbReference type="PANTHER" id="PTHR30111:SF1">
    <property type="entry name" value="33 KDA CHAPERONIN"/>
    <property type="match status" value="1"/>
</dbReference>
<dbReference type="EMBL" id="CP034662">
    <property type="protein sequence ID" value="AZQ93648.1"/>
    <property type="molecule type" value="Genomic_DNA"/>
</dbReference>
<dbReference type="CDD" id="cd00498">
    <property type="entry name" value="Hsp33"/>
    <property type="match status" value="1"/>
</dbReference>
<evidence type="ECO:0000313" key="8">
    <source>
        <dbReference type="Proteomes" id="UP000268436"/>
    </source>
</evidence>
<dbReference type="InterPro" id="IPR000397">
    <property type="entry name" value="Heat_shock_Hsp33"/>
</dbReference>
<keyword evidence="5" id="KW-0676">Redox-active center</keyword>
<dbReference type="InterPro" id="IPR023212">
    <property type="entry name" value="Hsp33_helix_hairpin_bin_dom_sf"/>
</dbReference>
<evidence type="ECO:0000256" key="4">
    <source>
        <dbReference type="ARBA" id="ARBA00023186"/>
    </source>
</evidence>
<dbReference type="Pfam" id="PF01430">
    <property type="entry name" value="HSP33"/>
    <property type="match status" value="1"/>
</dbReference>
<dbReference type="Proteomes" id="UP000268436">
    <property type="component" value="Unassembled WGS sequence"/>
</dbReference>
<evidence type="ECO:0000256" key="3">
    <source>
        <dbReference type="ARBA" id="ARBA00023157"/>
    </source>
</evidence>
<keyword evidence="2" id="KW-0862">Zinc</keyword>
<evidence type="ECO:0000313" key="6">
    <source>
        <dbReference type="EMBL" id="AZQ93648.1"/>
    </source>
</evidence>
<dbReference type="GO" id="GO:0042026">
    <property type="term" value="P:protein refolding"/>
    <property type="evidence" value="ECO:0007669"/>
    <property type="project" value="TreeGrafter"/>
</dbReference>
<dbReference type="Gene3D" id="1.10.287.480">
    <property type="entry name" value="helix hairpin bin"/>
    <property type="match status" value="1"/>
</dbReference>
<dbReference type="PANTHER" id="PTHR30111">
    <property type="entry name" value="33 KDA CHAPERONIN"/>
    <property type="match status" value="1"/>
</dbReference>
<evidence type="ECO:0000256" key="1">
    <source>
        <dbReference type="ARBA" id="ARBA00022490"/>
    </source>
</evidence>
<dbReference type="InterPro" id="IPR016154">
    <property type="entry name" value="Heat_shock_Hsp33_C"/>
</dbReference>
<reference evidence="8 9" key="1">
    <citation type="submission" date="2018-12" db="EMBL/GenBank/DDBJ databases">
        <title>Persistence of Moraxella catarrhalis in Chronic Obstructive Pulmonary Disease and Regulation of the Hag/MID Adhesin.</title>
        <authorList>
            <person name="Murphy T."/>
            <person name="Zhao X."/>
            <person name="Vyas G."/>
            <person name="Aluvathingal J."/>
            <person name="Nadendla S."/>
            <person name="Tallon L."/>
            <person name="Tettelin H."/>
        </authorList>
    </citation>
    <scope>NUCLEOTIDE SEQUENCE [LARGE SCALE GENOMIC DNA]</scope>
    <source>
        <strain evidence="7 8">173P27B1</strain>
        <strain evidence="6 9">46P58B1</strain>
    </source>
</reference>
<dbReference type="SUPFAM" id="SSF118352">
    <property type="entry name" value="HSP33 redox switch-like"/>
    <property type="match status" value="1"/>
</dbReference>
<dbReference type="EMBL" id="RYER01000017">
    <property type="protein sequence ID" value="RUO16443.1"/>
    <property type="molecule type" value="Genomic_DNA"/>
</dbReference>
<dbReference type="KEGG" id="mcs:DR90_168"/>
<dbReference type="Proteomes" id="UP000280228">
    <property type="component" value="Chromosome"/>
</dbReference>
<evidence type="ECO:0000256" key="5">
    <source>
        <dbReference type="ARBA" id="ARBA00023284"/>
    </source>
</evidence>
<evidence type="ECO:0000313" key="9">
    <source>
        <dbReference type="Proteomes" id="UP000280228"/>
    </source>
</evidence>
<proteinExistence type="predicted"/>
<evidence type="ECO:0000313" key="7">
    <source>
        <dbReference type="EMBL" id="RUO16443.1"/>
    </source>
</evidence>
<dbReference type="OMA" id="DMQCECC"/>
<keyword evidence="3" id="KW-1015">Disulfide bond</keyword>
<dbReference type="Gene3D" id="3.55.30.10">
    <property type="entry name" value="Hsp33 domain"/>
    <property type="match status" value="1"/>
</dbReference>
<keyword evidence="4" id="KW-0143">Chaperone</keyword>
<dbReference type="Gene3D" id="3.90.1280.10">
    <property type="entry name" value="HSP33 redox switch-like"/>
    <property type="match status" value="1"/>
</dbReference>
<organism evidence="6 9">
    <name type="scientific">Moraxella catarrhalis</name>
    <name type="common">Branhamella catarrhalis</name>
    <dbReference type="NCBI Taxonomy" id="480"/>
    <lineage>
        <taxon>Bacteria</taxon>
        <taxon>Pseudomonadati</taxon>
        <taxon>Pseudomonadota</taxon>
        <taxon>Gammaproteobacteria</taxon>
        <taxon>Moraxellales</taxon>
        <taxon>Moraxellaceae</taxon>
        <taxon>Moraxella</taxon>
    </lineage>
</organism>
<dbReference type="GO" id="GO:0044183">
    <property type="term" value="F:protein folding chaperone"/>
    <property type="evidence" value="ECO:0007669"/>
    <property type="project" value="TreeGrafter"/>
</dbReference>